<feature type="domain" description="CinA C-terminal" evidence="1">
    <location>
        <begin position="16"/>
        <end position="169"/>
    </location>
</feature>
<dbReference type="Proteomes" id="UP000282460">
    <property type="component" value="Unassembled WGS sequence"/>
</dbReference>
<name>A0A3L7IT48_9MICO</name>
<dbReference type="RefSeq" id="WP_121660201.1">
    <property type="nucleotide sequence ID" value="NZ_BMEK01000003.1"/>
</dbReference>
<protein>
    <submittedName>
        <fullName evidence="2">CinA family protein</fullName>
    </submittedName>
</protein>
<dbReference type="NCBIfam" id="TIGR00199">
    <property type="entry name" value="PncC_domain"/>
    <property type="match status" value="1"/>
</dbReference>
<dbReference type="OrthoDB" id="1253990at2"/>
<dbReference type="Gene3D" id="3.90.950.20">
    <property type="entry name" value="CinA-like"/>
    <property type="match status" value="1"/>
</dbReference>
<evidence type="ECO:0000313" key="2">
    <source>
        <dbReference type="EMBL" id="RLQ81290.1"/>
    </source>
</evidence>
<proteinExistence type="predicted"/>
<accession>A0A3L7IT48</accession>
<dbReference type="AlphaFoldDB" id="A0A3L7IT48"/>
<evidence type="ECO:0000313" key="3">
    <source>
        <dbReference type="Proteomes" id="UP000282460"/>
    </source>
</evidence>
<dbReference type="Pfam" id="PF02464">
    <property type="entry name" value="CinA"/>
    <property type="match status" value="1"/>
</dbReference>
<organism evidence="2 3">
    <name type="scientific">Mycetocola zhadangensis</name>
    <dbReference type="NCBI Taxonomy" id="1164595"/>
    <lineage>
        <taxon>Bacteria</taxon>
        <taxon>Bacillati</taxon>
        <taxon>Actinomycetota</taxon>
        <taxon>Actinomycetes</taxon>
        <taxon>Micrococcales</taxon>
        <taxon>Microbacteriaceae</taxon>
        <taxon>Mycetocola</taxon>
    </lineage>
</organism>
<gene>
    <name evidence="2" type="ORF">D9V28_13025</name>
</gene>
<dbReference type="EMBL" id="RCWJ01000004">
    <property type="protein sequence ID" value="RLQ81290.1"/>
    <property type="molecule type" value="Genomic_DNA"/>
</dbReference>
<evidence type="ECO:0000259" key="1">
    <source>
        <dbReference type="Pfam" id="PF02464"/>
    </source>
</evidence>
<keyword evidence="3" id="KW-1185">Reference proteome</keyword>
<dbReference type="SUPFAM" id="SSF142433">
    <property type="entry name" value="CinA-like"/>
    <property type="match status" value="1"/>
</dbReference>
<dbReference type="InterPro" id="IPR036653">
    <property type="entry name" value="CinA-like_C"/>
</dbReference>
<dbReference type="InterPro" id="IPR008136">
    <property type="entry name" value="CinA_C"/>
</dbReference>
<reference evidence="2 3" key="1">
    <citation type="submission" date="2018-10" db="EMBL/GenBank/DDBJ databases">
        <authorList>
            <person name="Li J."/>
        </authorList>
    </citation>
    <scope>NUCLEOTIDE SEQUENCE [LARGE SCALE GENOMIC DNA]</scope>
    <source>
        <strain evidence="2 3">ZD1-4</strain>
    </source>
</reference>
<sequence length="181" mass="18269">MTSVEDGGSSASDSDATETLIAELSARGLTVAVAESLTGGLLVAELIRPAGASAVVVGGVVAYATELKRSQLGVDEGLLASRGPVDPEVARQMAAGVRAALRVNGRTADIGISTTGVAGPDPQGGRPPGTVFLGLSTETEGRAVELQLSGDRLHIRTETVRAAVALIAEASARLERGRADN</sequence>
<comment type="caution">
    <text evidence="2">The sequence shown here is derived from an EMBL/GenBank/DDBJ whole genome shotgun (WGS) entry which is preliminary data.</text>
</comment>